<organism evidence="2 3">
    <name type="scientific">Aspergillus ellipticus CBS 707.79</name>
    <dbReference type="NCBI Taxonomy" id="1448320"/>
    <lineage>
        <taxon>Eukaryota</taxon>
        <taxon>Fungi</taxon>
        <taxon>Dikarya</taxon>
        <taxon>Ascomycota</taxon>
        <taxon>Pezizomycotina</taxon>
        <taxon>Eurotiomycetes</taxon>
        <taxon>Eurotiomycetidae</taxon>
        <taxon>Eurotiales</taxon>
        <taxon>Aspergillaceae</taxon>
        <taxon>Aspergillus</taxon>
        <taxon>Aspergillus subgen. Circumdati</taxon>
    </lineage>
</organism>
<feature type="region of interest" description="Disordered" evidence="1">
    <location>
        <begin position="1"/>
        <end position="22"/>
    </location>
</feature>
<name>A0A319DT15_9EURO</name>
<dbReference type="EMBL" id="KZ825827">
    <property type="protein sequence ID" value="PYH97217.1"/>
    <property type="molecule type" value="Genomic_DNA"/>
</dbReference>
<evidence type="ECO:0000313" key="2">
    <source>
        <dbReference type="EMBL" id="PYH97217.1"/>
    </source>
</evidence>
<keyword evidence="3" id="KW-1185">Reference proteome</keyword>
<dbReference type="VEuPathDB" id="FungiDB:BO71DRAFT_142447"/>
<evidence type="ECO:0000256" key="1">
    <source>
        <dbReference type="SAM" id="MobiDB-lite"/>
    </source>
</evidence>
<proteinExistence type="predicted"/>
<gene>
    <name evidence="2" type="ORF">BO71DRAFT_142447</name>
</gene>
<dbReference type="AlphaFoldDB" id="A0A319DT15"/>
<feature type="compositionally biased region" description="Pro residues" evidence="1">
    <location>
        <begin position="158"/>
        <end position="173"/>
    </location>
</feature>
<reference evidence="2 3" key="1">
    <citation type="submission" date="2018-02" db="EMBL/GenBank/DDBJ databases">
        <title>The genomes of Aspergillus section Nigri reveals drivers in fungal speciation.</title>
        <authorList>
            <consortium name="DOE Joint Genome Institute"/>
            <person name="Vesth T.C."/>
            <person name="Nybo J."/>
            <person name="Theobald S."/>
            <person name="Brandl J."/>
            <person name="Frisvad J.C."/>
            <person name="Nielsen K.F."/>
            <person name="Lyhne E.K."/>
            <person name="Kogle M.E."/>
            <person name="Kuo A."/>
            <person name="Riley R."/>
            <person name="Clum A."/>
            <person name="Nolan M."/>
            <person name="Lipzen A."/>
            <person name="Salamov A."/>
            <person name="Henrissat B."/>
            <person name="Wiebenga A."/>
            <person name="De vries R.P."/>
            <person name="Grigoriev I.V."/>
            <person name="Mortensen U.H."/>
            <person name="Andersen M.R."/>
            <person name="Baker S.E."/>
        </authorList>
    </citation>
    <scope>NUCLEOTIDE SEQUENCE [LARGE SCALE GENOMIC DNA]</scope>
    <source>
        <strain evidence="2 3">CBS 707.79</strain>
    </source>
</reference>
<feature type="compositionally biased region" description="Basic and acidic residues" evidence="1">
    <location>
        <begin position="138"/>
        <end position="150"/>
    </location>
</feature>
<feature type="region of interest" description="Disordered" evidence="1">
    <location>
        <begin position="123"/>
        <end position="181"/>
    </location>
</feature>
<evidence type="ECO:0000313" key="3">
    <source>
        <dbReference type="Proteomes" id="UP000247810"/>
    </source>
</evidence>
<accession>A0A319DT15</accession>
<dbReference type="Proteomes" id="UP000247810">
    <property type="component" value="Unassembled WGS sequence"/>
</dbReference>
<protein>
    <submittedName>
        <fullName evidence="2">Uncharacterized protein</fullName>
    </submittedName>
</protein>
<sequence>MEDDAMEHGAWAVTSPSQPRPALGQRAIPVACPLPSVEVSRPDERTMGVCRTLAGRSSSTTVTSQGCGACLVLPVLCPLPTAHCPVPCRYGVECTTRTTPAPHRPLPDAPSGLLIAQPADVSAPASIGSHHRPVSSWREPRTTTTTDHDYFAPAVTGTPPPHHTYPTSSPPPSLSASPPIG</sequence>